<reference evidence="4" key="1">
    <citation type="journal article" date="2011" name="Genome Biol.">
        <title>Comparative genomics of the social amoebae Dictyostelium discoideum and Dictyostelium purpureum.</title>
        <authorList>
            <consortium name="US DOE Joint Genome Institute (JGI-PGF)"/>
            <person name="Sucgang R."/>
            <person name="Kuo A."/>
            <person name="Tian X."/>
            <person name="Salerno W."/>
            <person name="Parikh A."/>
            <person name="Feasley C.L."/>
            <person name="Dalin E."/>
            <person name="Tu H."/>
            <person name="Huang E."/>
            <person name="Barry K."/>
            <person name="Lindquist E."/>
            <person name="Shapiro H."/>
            <person name="Bruce D."/>
            <person name="Schmutz J."/>
            <person name="Salamov A."/>
            <person name="Fey P."/>
            <person name="Gaudet P."/>
            <person name="Anjard C."/>
            <person name="Babu M.M."/>
            <person name="Basu S."/>
            <person name="Bushmanova Y."/>
            <person name="van der Wel H."/>
            <person name="Katoh-Kurasawa M."/>
            <person name="Dinh C."/>
            <person name="Coutinho P.M."/>
            <person name="Saito T."/>
            <person name="Elias M."/>
            <person name="Schaap P."/>
            <person name="Kay R.R."/>
            <person name="Henrissat B."/>
            <person name="Eichinger L."/>
            <person name="Rivero F."/>
            <person name="Putnam N.H."/>
            <person name="West C.M."/>
            <person name="Loomis W.F."/>
            <person name="Chisholm R.L."/>
            <person name="Shaulsky G."/>
            <person name="Strassmann J.E."/>
            <person name="Queller D.C."/>
            <person name="Kuspa A."/>
            <person name="Grigoriev I.V."/>
        </authorList>
    </citation>
    <scope>NUCLEOTIDE SEQUENCE [LARGE SCALE GENOMIC DNA]</scope>
    <source>
        <strain evidence="4">QSDP1</strain>
    </source>
</reference>
<gene>
    <name evidence="3" type="ORF">DICPUDRAFT_149620</name>
</gene>
<dbReference type="GO" id="GO:0071476">
    <property type="term" value="P:cellular hypotonic response"/>
    <property type="evidence" value="ECO:0007669"/>
    <property type="project" value="EnsemblProtists"/>
</dbReference>
<evidence type="ECO:0000256" key="1">
    <source>
        <dbReference type="SAM" id="SignalP"/>
    </source>
</evidence>
<keyword evidence="4" id="KW-1185">Reference proteome</keyword>
<dbReference type="GO" id="GO:0005507">
    <property type="term" value="F:copper ion binding"/>
    <property type="evidence" value="ECO:0000318"/>
    <property type="project" value="GO_Central"/>
</dbReference>
<feature type="domain" description="Superoxide dismutase copper/zinc binding" evidence="2">
    <location>
        <begin position="226"/>
        <end position="351"/>
    </location>
</feature>
<dbReference type="eggNOG" id="KOG0441">
    <property type="taxonomic scope" value="Eukaryota"/>
</dbReference>
<feature type="domain" description="Superoxide dismutase copper/zinc binding" evidence="2">
    <location>
        <begin position="43"/>
        <end position="158"/>
    </location>
</feature>
<protein>
    <recommendedName>
        <fullName evidence="2">Superoxide dismutase copper/zinc binding domain-containing protein</fullName>
    </recommendedName>
</protein>
<dbReference type="Gene3D" id="2.60.40.200">
    <property type="entry name" value="Superoxide dismutase, copper/zinc binding domain"/>
    <property type="match status" value="2"/>
</dbReference>
<dbReference type="VEuPathDB" id="AmoebaDB:DICPUDRAFT_149620"/>
<proteinExistence type="predicted"/>
<dbReference type="FunCoup" id="F0ZE54">
    <property type="interactions" value="91"/>
</dbReference>
<dbReference type="KEGG" id="dpp:DICPUDRAFT_149620"/>
<organism evidence="3 4">
    <name type="scientific">Dictyostelium purpureum</name>
    <name type="common">Slime mold</name>
    <dbReference type="NCBI Taxonomy" id="5786"/>
    <lineage>
        <taxon>Eukaryota</taxon>
        <taxon>Amoebozoa</taxon>
        <taxon>Evosea</taxon>
        <taxon>Eumycetozoa</taxon>
        <taxon>Dictyostelia</taxon>
        <taxon>Dictyosteliales</taxon>
        <taxon>Dictyosteliaceae</taxon>
        <taxon>Dictyostelium</taxon>
    </lineage>
</organism>
<dbReference type="InterPro" id="IPR024134">
    <property type="entry name" value="SOD_Cu/Zn_/chaperone"/>
</dbReference>
<dbReference type="GO" id="GO:0019430">
    <property type="term" value="P:removal of superoxide radicals"/>
    <property type="evidence" value="ECO:0000318"/>
    <property type="project" value="GO_Central"/>
</dbReference>
<name>F0ZE54_DICPU</name>
<dbReference type="GeneID" id="10499221"/>
<dbReference type="Pfam" id="PF00080">
    <property type="entry name" value="Sod_Cu"/>
    <property type="match status" value="2"/>
</dbReference>
<dbReference type="InParanoid" id="F0ZE54"/>
<keyword evidence="1" id="KW-0732">Signal</keyword>
<evidence type="ECO:0000313" key="4">
    <source>
        <dbReference type="Proteomes" id="UP000001064"/>
    </source>
</evidence>
<dbReference type="GO" id="GO:0032956">
    <property type="term" value="P:regulation of actin cytoskeleton organization"/>
    <property type="evidence" value="ECO:0007669"/>
    <property type="project" value="EnsemblProtists"/>
</dbReference>
<accession>F0ZE54</accession>
<evidence type="ECO:0000259" key="2">
    <source>
        <dbReference type="Pfam" id="PF00080"/>
    </source>
</evidence>
<dbReference type="GO" id="GO:0032880">
    <property type="term" value="P:regulation of protein localization"/>
    <property type="evidence" value="ECO:0007669"/>
    <property type="project" value="EnsemblProtists"/>
</dbReference>
<dbReference type="AlphaFoldDB" id="F0ZE54"/>
<sequence length="425" mass="45736">MKFISSLFVVLLFASVALSTDYQFATCVFGPFNEFPGSKDLNGGIQIFKKGDDDIQFLFEFDGVNGDGNYAAQILTYGLHTSTSPDLGEVYNPDKSEAGCPTTTTYRLGDLGDIEFVNGKISNPLVQYKKPSISDDINSIIGRSIAIYSGSYDCNDAAKSVGQIINYCTVGVGNLTFVSDEFNTDVDPKVDTNSARSYSKLDELEPNGVVYGLAKVFNTSIIQDEVEGKVFFKTLNSSFIQVSSQIVGLSYQAHGFHIHEFGERSDLTGYAVGGHWRSEGQVHALPENETRHNGDMGNFCAFSDDMNLGYYKIVTDYIRVSDLIGRGMAVHNSTDMGNANVGGPRCAQGVIALINPKGGDAVQLPSEDWVYDVICPHGAYKGGASSYSGSDVPTDSSSNEPSSASTISSIIGLVIASIISTIIFF</sequence>
<dbReference type="PANTHER" id="PTHR10003">
    <property type="entry name" value="SUPEROXIDE DISMUTASE CU-ZN -RELATED"/>
    <property type="match status" value="1"/>
</dbReference>
<dbReference type="OMA" id="GLSYQAH"/>
<dbReference type="GO" id="GO:0031152">
    <property type="term" value="P:aggregation involved in sorocarp development"/>
    <property type="evidence" value="ECO:0007669"/>
    <property type="project" value="EnsemblProtists"/>
</dbReference>
<dbReference type="Proteomes" id="UP000001064">
    <property type="component" value="Unassembled WGS sequence"/>
</dbReference>
<dbReference type="EMBL" id="GL870991">
    <property type="protein sequence ID" value="EGC37790.1"/>
    <property type="molecule type" value="Genomic_DNA"/>
</dbReference>
<dbReference type="OrthoDB" id="2015551at2759"/>
<dbReference type="GO" id="GO:0007163">
    <property type="term" value="P:establishment or maintenance of cell polarity"/>
    <property type="evidence" value="ECO:0007669"/>
    <property type="project" value="EnsemblProtists"/>
</dbReference>
<dbReference type="SUPFAM" id="SSF49329">
    <property type="entry name" value="Cu,Zn superoxide dismutase-like"/>
    <property type="match status" value="2"/>
</dbReference>
<dbReference type="InterPro" id="IPR036423">
    <property type="entry name" value="SOD-like_Cu/Zn_dom_sf"/>
</dbReference>
<dbReference type="InterPro" id="IPR001424">
    <property type="entry name" value="SOD_Cu_Zn_dom"/>
</dbReference>
<dbReference type="GO" id="GO:0004784">
    <property type="term" value="F:superoxide dismutase activity"/>
    <property type="evidence" value="ECO:0000318"/>
    <property type="project" value="GO_Central"/>
</dbReference>
<evidence type="ECO:0000313" key="3">
    <source>
        <dbReference type="EMBL" id="EGC37790.1"/>
    </source>
</evidence>
<dbReference type="FunFam" id="2.60.40.200:FF:000016">
    <property type="entry name" value="Extracellular superoxide dismutase [Cu-Zn] 3"/>
    <property type="match status" value="1"/>
</dbReference>
<dbReference type="GO" id="GO:0005886">
    <property type="term" value="C:plasma membrane"/>
    <property type="evidence" value="ECO:0007669"/>
    <property type="project" value="EnsemblProtists"/>
</dbReference>
<dbReference type="GO" id="GO:0000281">
    <property type="term" value="P:mitotic cytokinesis"/>
    <property type="evidence" value="ECO:0007669"/>
    <property type="project" value="EnsemblProtists"/>
</dbReference>
<dbReference type="RefSeq" id="XP_003285729.1">
    <property type="nucleotide sequence ID" value="XM_003285681.1"/>
</dbReference>
<feature type="signal peptide" evidence="1">
    <location>
        <begin position="1"/>
        <end position="19"/>
    </location>
</feature>
<dbReference type="GO" id="GO:0033298">
    <property type="term" value="P:contractile vacuole organization"/>
    <property type="evidence" value="ECO:0007669"/>
    <property type="project" value="EnsemblProtists"/>
</dbReference>
<dbReference type="STRING" id="5786.F0ZE54"/>
<feature type="chain" id="PRO_5003262358" description="Superoxide dismutase copper/zinc binding domain-containing protein" evidence="1">
    <location>
        <begin position="20"/>
        <end position="425"/>
    </location>
</feature>
<dbReference type="FunFam" id="2.60.40.200:FF:000017">
    <property type="entry name" value="Extracellular superoxide dismutase [Cu-Zn] 2"/>
    <property type="match status" value="1"/>
</dbReference>